<evidence type="ECO:0008006" key="11">
    <source>
        <dbReference type="Google" id="ProtNLM"/>
    </source>
</evidence>
<accession>A0A3B3BST8</accession>
<dbReference type="PANTHER" id="PTHR47333">
    <property type="entry name" value="VON WILLEBRAND FACTOR C AND EGF DOMAIN-CONTAINING PROTEIN"/>
    <property type="match status" value="1"/>
</dbReference>
<evidence type="ECO:0000313" key="10">
    <source>
        <dbReference type="Proteomes" id="UP000261560"/>
    </source>
</evidence>
<keyword evidence="10" id="KW-1185">Reference proteome</keyword>
<protein>
    <recommendedName>
        <fullName evidence="11">EGF-like domain-containing protein</fullName>
    </recommendedName>
</protein>
<name>A0A3B3BST8_ORYME</name>
<dbReference type="GO" id="GO:0005509">
    <property type="term" value="F:calcium ion binding"/>
    <property type="evidence" value="ECO:0007669"/>
    <property type="project" value="InterPro"/>
</dbReference>
<dbReference type="Pfam" id="PF07645">
    <property type="entry name" value="EGF_CA"/>
    <property type="match status" value="1"/>
</dbReference>
<dbReference type="InterPro" id="IPR000742">
    <property type="entry name" value="EGF"/>
</dbReference>
<dbReference type="PROSITE" id="PS00010">
    <property type="entry name" value="ASX_HYDROXYL"/>
    <property type="match status" value="1"/>
</dbReference>
<dbReference type="Ensembl" id="ENSOMET00000002962.1">
    <property type="protein sequence ID" value="ENSOMEP00000008133.1"/>
    <property type="gene ID" value="ENSOMEG00000009280.1"/>
</dbReference>
<dbReference type="InterPro" id="IPR049883">
    <property type="entry name" value="NOTCH1_EGF-like"/>
</dbReference>
<dbReference type="Gene3D" id="2.10.25.10">
    <property type="entry name" value="Laminin"/>
    <property type="match status" value="1"/>
</dbReference>
<sequence>MRKTFDPSPRERYIDECSAGSAQCSHACVNTVGSFRCVCHPGFEYSSDVPSFLQIVKIQLRHKKCVILSNVRIYIFIMLTLTN</sequence>
<evidence type="ECO:0000259" key="8">
    <source>
        <dbReference type="SMART" id="SM00181"/>
    </source>
</evidence>
<dbReference type="SMART" id="SM00179">
    <property type="entry name" value="EGF_CA"/>
    <property type="match status" value="1"/>
</dbReference>
<keyword evidence="6" id="KW-0325">Glycoprotein</keyword>
<reference evidence="9" key="2">
    <citation type="submission" date="2025-09" db="UniProtKB">
        <authorList>
            <consortium name="Ensembl"/>
        </authorList>
    </citation>
    <scope>IDENTIFICATION</scope>
</reference>
<dbReference type="CDD" id="cd00054">
    <property type="entry name" value="EGF_CA"/>
    <property type="match status" value="1"/>
</dbReference>
<dbReference type="PaxDb" id="30732-ENSOMEP00000008133"/>
<dbReference type="PANTHER" id="PTHR47333:SF4">
    <property type="entry name" value="EGF-LIKE DOMAIN-CONTAINING PROTEIN"/>
    <property type="match status" value="1"/>
</dbReference>
<dbReference type="AlphaFoldDB" id="A0A3B3BST8"/>
<dbReference type="FunFam" id="2.10.25.10:FF:000139">
    <property type="entry name" value="Fibulin-1"/>
    <property type="match status" value="1"/>
</dbReference>
<dbReference type="InterPro" id="IPR001881">
    <property type="entry name" value="EGF-like_Ca-bd_dom"/>
</dbReference>
<feature type="domain" description="EGF-like calcium-binding" evidence="7">
    <location>
        <begin position="14"/>
        <end position="66"/>
    </location>
</feature>
<keyword evidence="3" id="KW-0245">EGF-like domain</keyword>
<dbReference type="InterPro" id="IPR052080">
    <property type="entry name" value="vWF_C/EGF_Fibrillin"/>
</dbReference>
<dbReference type="GO" id="GO:0005576">
    <property type="term" value="C:extracellular region"/>
    <property type="evidence" value="ECO:0007669"/>
    <property type="project" value="UniProtKB-SubCell"/>
</dbReference>
<evidence type="ECO:0000259" key="7">
    <source>
        <dbReference type="SMART" id="SM00179"/>
    </source>
</evidence>
<proteinExistence type="predicted"/>
<keyword evidence="5" id="KW-1015">Disulfide bond</keyword>
<evidence type="ECO:0000256" key="3">
    <source>
        <dbReference type="ARBA" id="ARBA00022536"/>
    </source>
</evidence>
<dbReference type="InterPro" id="IPR000152">
    <property type="entry name" value="EGF-type_Asp/Asn_hydroxyl_site"/>
</dbReference>
<reference evidence="9" key="1">
    <citation type="submission" date="2025-08" db="UniProtKB">
        <authorList>
            <consortium name="Ensembl"/>
        </authorList>
    </citation>
    <scope>IDENTIFICATION</scope>
</reference>
<dbReference type="SMART" id="SM00181">
    <property type="entry name" value="EGF"/>
    <property type="match status" value="1"/>
</dbReference>
<evidence type="ECO:0000256" key="1">
    <source>
        <dbReference type="ARBA" id="ARBA00004613"/>
    </source>
</evidence>
<organism evidence="9 10">
    <name type="scientific">Oryzias melastigma</name>
    <name type="common">Marine medaka</name>
    <dbReference type="NCBI Taxonomy" id="30732"/>
    <lineage>
        <taxon>Eukaryota</taxon>
        <taxon>Metazoa</taxon>
        <taxon>Chordata</taxon>
        <taxon>Craniata</taxon>
        <taxon>Vertebrata</taxon>
        <taxon>Euteleostomi</taxon>
        <taxon>Actinopterygii</taxon>
        <taxon>Neopterygii</taxon>
        <taxon>Teleostei</taxon>
        <taxon>Neoteleostei</taxon>
        <taxon>Acanthomorphata</taxon>
        <taxon>Ovalentaria</taxon>
        <taxon>Atherinomorphae</taxon>
        <taxon>Beloniformes</taxon>
        <taxon>Adrianichthyidae</taxon>
        <taxon>Oryziinae</taxon>
        <taxon>Oryzias</taxon>
    </lineage>
</organism>
<dbReference type="SUPFAM" id="SSF57196">
    <property type="entry name" value="EGF/Laminin"/>
    <property type="match status" value="1"/>
</dbReference>
<dbReference type="Proteomes" id="UP000261560">
    <property type="component" value="Unplaced"/>
</dbReference>
<feature type="domain" description="EGF-like" evidence="8">
    <location>
        <begin position="16"/>
        <end position="66"/>
    </location>
</feature>
<evidence type="ECO:0000256" key="6">
    <source>
        <dbReference type="ARBA" id="ARBA00023180"/>
    </source>
</evidence>
<evidence type="ECO:0000256" key="5">
    <source>
        <dbReference type="ARBA" id="ARBA00023157"/>
    </source>
</evidence>
<evidence type="ECO:0000256" key="4">
    <source>
        <dbReference type="ARBA" id="ARBA00022729"/>
    </source>
</evidence>
<evidence type="ECO:0000313" key="9">
    <source>
        <dbReference type="Ensembl" id="ENSOMEP00000008133.1"/>
    </source>
</evidence>
<comment type="subcellular location">
    <subcellularLocation>
        <location evidence="1">Secreted</location>
    </subcellularLocation>
</comment>
<keyword evidence="2" id="KW-0964">Secreted</keyword>
<keyword evidence="4" id="KW-0732">Signal</keyword>
<evidence type="ECO:0000256" key="2">
    <source>
        <dbReference type="ARBA" id="ARBA00022525"/>
    </source>
</evidence>